<evidence type="ECO:0000256" key="1">
    <source>
        <dbReference type="ARBA" id="ARBA00009789"/>
    </source>
</evidence>
<dbReference type="InterPro" id="IPR018294">
    <property type="entry name" value="ISPD_synthase_CS"/>
</dbReference>
<dbReference type="RefSeq" id="XP_005109903.1">
    <property type="nucleotide sequence ID" value="XM_005109846.3"/>
</dbReference>
<keyword evidence="2" id="KW-0808">Transferase</keyword>
<keyword evidence="3 5" id="KW-0548">Nucleotidyltransferase</keyword>
<protein>
    <submittedName>
        <fullName evidence="5 6">D-ribitol-5-phosphate cytidylyltransferase</fullName>
    </submittedName>
</protein>
<evidence type="ECO:0000313" key="4">
    <source>
        <dbReference type="Proteomes" id="UP000694888"/>
    </source>
</evidence>
<accession>A0ABM0K6I8</accession>
<dbReference type="Proteomes" id="UP000694888">
    <property type="component" value="Unplaced"/>
</dbReference>
<evidence type="ECO:0000256" key="2">
    <source>
        <dbReference type="ARBA" id="ARBA00022679"/>
    </source>
</evidence>
<comment type="similarity">
    <text evidence="1">Belongs to the IspD/TarI cytidylyltransferase family. IspD subfamily.</text>
</comment>
<dbReference type="Gene3D" id="3.90.550.10">
    <property type="entry name" value="Spore Coat Polysaccharide Biosynthesis Protein SpsA, Chain A"/>
    <property type="match status" value="1"/>
</dbReference>
<dbReference type="GeneID" id="101847535"/>
<organism evidence="4 5">
    <name type="scientific">Aplysia californica</name>
    <name type="common">California sea hare</name>
    <dbReference type="NCBI Taxonomy" id="6500"/>
    <lineage>
        <taxon>Eukaryota</taxon>
        <taxon>Metazoa</taxon>
        <taxon>Spiralia</taxon>
        <taxon>Lophotrochozoa</taxon>
        <taxon>Mollusca</taxon>
        <taxon>Gastropoda</taxon>
        <taxon>Heterobranchia</taxon>
        <taxon>Euthyneura</taxon>
        <taxon>Tectipleura</taxon>
        <taxon>Aplysiida</taxon>
        <taxon>Aplysioidea</taxon>
        <taxon>Aplysiidae</taxon>
        <taxon>Aplysia</taxon>
    </lineage>
</organism>
<reference evidence="5 6" key="1">
    <citation type="submission" date="2025-05" db="UniProtKB">
        <authorList>
            <consortium name="RefSeq"/>
        </authorList>
    </citation>
    <scope>IDENTIFICATION</scope>
</reference>
<evidence type="ECO:0000313" key="6">
    <source>
        <dbReference type="RefSeq" id="XP_005109903.1"/>
    </source>
</evidence>
<dbReference type="PANTHER" id="PTHR43015:SF1">
    <property type="entry name" value="D-RIBITOL-5-PHOSPHATE CYTIDYLYLTRANSFERASE"/>
    <property type="match status" value="1"/>
</dbReference>
<name>A0ABM0K6I8_APLCA</name>
<dbReference type="InterPro" id="IPR029044">
    <property type="entry name" value="Nucleotide-diphossugar_trans"/>
</dbReference>
<dbReference type="PANTHER" id="PTHR43015">
    <property type="entry name" value="D-RIBITOL-5-PHOSPHATE CYTIDYLYLTRANSFERASE"/>
    <property type="match status" value="1"/>
</dbReference>
<dbReference type="InterPro" id="IPR034683">
    <property type="entry name" value="IspD/TarI"/>
</dbReference>
<evidence type="ECO:0000313" key="5">
    <source>
        <dbReference type="RefSeq" id="XP_005109902.1"/>
    </source>
</evidence>
<gene>
    <name evidence="5 6" type="primary">LOC101847535</name>
</gene>
<keyword evidence="4" id="KW-1185">Reference proteome</keyword>
<dbReference type="RefSeq" id="XP_005109902.1">
    <property type="nucleotide sequence ID" value="XM_005109845.3"/>
</dbReference>
<dbReference type="CDD" id="cd02516">
    <property type="entry name" value="CDP-ME_synthetase"/>
    <property type="match status" value="1"/>
</dbReference>
<sequence>MEVTLTRAMVDVVIPAAGSSQRMNLPTAKQFLKVMGKHILAYTVESFHRVLWVRRIVVVAAADQVVFTRELLQSYGFTKVRVCAGNTTRHRSIHCGVKALQEDCAESDVVVIHDGARPFVPEEVLLKVTEAARVHGASGVTRPLVSTVIRGDVDLKLVESLDRRLYRNSEMPQAFQYGVIAAAYEKCSEDDLEHGTECLLLAMNYSHCHAKLVEGSEELWKVTYQKDIYSLESTIKERQTVVSILGQSSLREKVHSDLCMRLHQRNLCVVEQGDPANTFVVLVEPDEPFTNRVNLCSQIETCYAALPESAVKLGVFVLLLTHAKPQTASPGNLCASKKNATVIEGSGEENLLSSSDTVDEEPHHITIPTKTETYKCKDFSGNNITSERTSEHTRTSSNISTNVSLSCCRPPSFCGELTDQGLSTSNSTHDGESEKHNSFSLSLDCRQKGNQNLPQMIQQRLKKKGNNGCTVLQIVYSSSTETLGKLLDELIWQRGSYLDGQTLSVA</sequence>
<evidence type="ECO:0000256" key="3">
    <source>
        <dbReference type="ARBA" id="ARBA00022695"/>
    </source>
</evidence>
<dbReference type="Pfam" id="PF01128">
    <property type="entry name" value="IspD"/>
    <property type="match status" value="1"/>
</dbReference>
<dbReference type="GO" id="GO:0016779">
    <property type="term" value="F:nucleotidyltransferase activity"/>
    <property type="evidence" value="ECO:0007669"/>
    <property type="project" value="UniProtKB-KW"/>
</dbReference>
<proteinExistence type="inferred from homology"/>
<dbReference type="PROSITE" id="PS01295">
    <property type="entry name" value="ISPD"/>
    <property type="match status" value="1"/>
</dbReference>
<dbReference type="SUPFAM" id="SSF53448">
    <property type="entry name" value="Nucleotide-diphospho-sugar transferases"/>
    <property type="match status" value="1"/>
</dbReference>